<dbReference type="PANTHER" id="PTHR46173:SF1">
    <property type="entry name" value="CCA TRNA NUCLEOTIDYLTRANSFERASE 1, MITOCHONDRIAL"/>
    <property type="match status" value="1"/>
</dbReference>
<evidence type="ECO:0000256" key="5">
    <source>
        <dbReference type="ARBA" id="ARBA00022723"/>
    </source>
</evidence>
<dbReference type="GO" id="GO:0016779">
    <property type="term" value="F:nucleotidyltransferase activity"/>
    <property type="evidence" value="ECO:0007669"/>
    <property type="project" value="UniProtKB-KW"/>
</dbReference>
<dbReference type="Gene3D" id="3.30.460.10">
    <property type="entry name" value="Beta Polymerase, domain 2"/>
    <property type="match status" value="1"/>
</dbReference>
<keyword evidence="5" id="KW-0479">Metal-binding</keyword>
<evidence type="ECO:0000256" key="6">
    <source>
        <dbReference type="ARBA" id="ARBA00022741"/>
    </source>
</evidence>
<dbReference type="CDD" id="cd05398">
    <property type="entry name" value="NT_ClassII-CCAase"/>
    <property type="match status" value="1"/>
</dbReference>
<dbReference type="GO" id="GO:0000049">
    <property type="term" value="F:tRNA binding"/>
    <property type="evidence" value="ECO:0007669"/>
    <property type="project" value="TreeGrafter"/>
</dbReference>
<dbReference type="Gene3D" id="1.10.3090.10">
    <property type="entry name" value="cca-adding enzyme, domain 2"/>
    <property type="match status" value="1"/>
</dbReference>
<dbReference type="InterPro" id="IPR032828">
    <property type="entry name" value="PolyA_RNA-bd"/>
</dbReference>
<dbReference type="GO" id="GO:0000166">
    <property type="term" value="F:nucleotide binding"/>
    <property type="evidence" value="ECO:0007669"/>
    <property type="project" value="UniProtKB-KW"/>
</dbReference>
<evidence type="ECO:0000256" key="9">
    <source>
        <dbReference type="RuleBase" id="RU003953"/>
    </source>
</evidence>
<evidence type="ECO:0000259" key="11">
    <source>
        <dbReference type="Pfam" id="PF12627"/>
    </source>
</evidence>
<dbReference type="InterPro" id="IPR050264">
    <property type="entry name" value="Bact_CCA-adding_enz_type3_sf"/>
</dbReference>
<proteinExistence type="inferred from homology"/>
<dbReference type="Pfam" id="PF13735">
    <property type="entry name" value="tRNA_NucTran2_2"/>
    <property type="match status" value="1"/>
</dbReference>
<dbReference type="AlphaFoldDB" id="A0A095X556"/>
<dbReference type="EMBL" id="JRMW01000025">
    <property type="protein sequence ID" value="KGF04786.1"/>
    <property type="molecule type" value="Genomic_DNA"/>
</dbReference>
<comment type="similarity">
    <text evidence="9">Belongs to the tRNA nucleotidyltransferase/poly(A) polymerase family.</text>
</comment>
<dbReference type="OrthoDB" id="9805698at2"/>
<accession>A0A095X556</accession>
<evidence type="ECO:0000313" key="14">
    <source>
        <dbReference type="Proteomes" id="UP000029579"/>
    </source>
</evidence>
<evidence type="ECO:0000259" key="12">
    <source>
        <dbReference type="Pfam" id="PF13735"/>
    </source>
</evidence>
<evidence type="ECO:0000256" key="3">
    <source>
        <dbReference type="ARBA" id="ARBA00022694"/>
    </source>
</evidence>
<dbReference type="InterPro" id="IPR003607">
    <property type="entry name" value="HD/PDEase_dom"/>
</dbReference>
<dbReference type="CDD" id="cd00077">
    <property type="entry name" value="HDc"/>
    <property type="match status" value="1"/>
</dbReference>
<feature type="domain" description="CCA-adding enzyme C-terminal" evidence="12">
    <location>
        <begin position="295"/>
        <end position="435"/>
    </location>
</feature>
<dbReference type="InterPro" id="IPR002646">
    <property type="entry name" value="PolA_pol_head_dom"/>
</dbReference>
<dbReference type="Gene3D" id="1.10.246.80">
    <property type="match status" value="1"/>
</dbReference>
<dbReference type="InterPro" id="IPR032810">
    <property type="entry name" value="CCA-adding_enz_C"/>
</dbReference>
<comment type="cofactor">
    <cofactor evidence="1">
        <name>Mg(2+)</name>
        <dbReference type="ChEBI" id="CHEBI:18420"/>
    </cofactor>
</comment>
<feature type="domain" description="Poly A polymerase head" evidence="10">
    <location>
        <begin position="23"/>
        <end position="143"/>
    </location>
</feature>
<dbReference type="InterPro" id="IPR043519">
    <property type="entry name" value="NT_sf"/>
</dbReference>
<keyword evidence="6" id="KW-0547">Nucleotide-binding</keyword>
<dbReference type="SUPFAM" id="SSF81891">
    <property type="entry name" value="Poly A polymerase C-terminal region-like"/>
    <property type="match status" value="1"/>
</dbReference>
<name>A0A095X556_9FIRM</name>
<evidence type="ECO:0000313" key="13">
    <source>
        <dbReference type="EMBL" id="KGF04786.1"/>
    </source>
</evidence>
<dbReference type="Pfam" id="PF01743">
    <property type="entry name" value="PolyA_pol"/>
    <property type="match status" value="1"/>
</dbReference>
<dbReference type="eggNOG" id="COG0617">
    <property type="taxonomic scope" value="Bacteria"/>
</dbReference>
<sequence>MQQKKMNKEEVLFRLEDKGYKSYLVGGFVRDKLMGKPPSDVDIATKAFPDEIKEVFKDYKTLDVGKAFGTIKLVTDDRDYEITTFRKDFSYKDKRRPGSVIFADTIEEDLKRRDFTINAMALSKDELIDPYGGQADLEAKIIRAVGNPYERINEDYLRALRAVRFAANLGFDIENDLKEAIRSKVKNLAYISVERQTAEIDKILLGPDPARGLRLLDETGLLGGIFPEVKAMVGFDQHSPHHYLDCFDHTLKVLEGTPLDLTIRLAALFHDTGKPSTFFLDENGNGRFFGHQKVSKDLAEERLRYLKYSKKLIEDVGVLIGRHMDSSNPYTEKSVARLLRKIGEENLKRLFDLQEADILATVHDDISNIDKGRNLLKEILEKKPVLSRKDLAINGRDLTKIGFDEGPDIGIILGEIEREVFDGTLLNDRQTLLNEARIIGSKLDSKAYE</sequence>
<dbReference type="GO" id="GO:0008033">
    <property type="term" value="P:tRNA processing"/>
    <property type="evidence" value="ECO:0007669"/>
    <property type="project" value="UniProtKB-KW"/>
</dbReference>
<keyword evidence="7" id="KW-0460">Magnesium</keyword>
<evidence type="ECO:0000259" key="10">
    <source>
        <dbReference type="Pfam" id="PF01743"/>
    </source>
</evidence>
<dbReference type="PANTHER" id="PTHR46173">
    <property type="entry name" value="CCA TRNA NUCLEOTIDYLTRANSFERASE 1, MITOCHONDRIAL"/>
    <property type="match status" value="1"/>
</dbReference>
<keyword evidence="8 9" id="KW-0694">RNA-binding</keyword>
<evidence type="ECO:0000256" key="2">
    <source>
        <dbReference type="ARBA" id="ARBA00022679"/>
    </source>
</evidence>
<feature type="domain" description="tRNA nucleotidyltransferase/poly(A) polymerase RNA and SrmB- binding" evidence="11">
    <location>
        <begin position="170"/>
        <end position="231"/>
    </location>
</feature>
<keyword evidence="4 13" id="KW-0548">Nucleotidyltransferase</keyword>
<evidence type="ECO:0000256" key="7">
    <source>
        <dbReference type="ARBA" id="ARBA00022842"/>
    </source>
</evidence>
<dbReference type="GO" id="GO:0046872">
    <property type="term" value="F:metal ion binding"/>
    <property type="evidence" value="ECO:0007669"/>
    <property type="project" value="UniProtKB-KW"/>
</dbReference>
<evidence type="ECO:0000256" key="1">
    <source>
        <dbReference type="ARBA" id="ARBA00001946"/>
    </source>
</evidence>
<keyword evidence="3" id="KW-0819">tRNA processing</keyword>
<evidence type="ECO:0000256" key="8">
    <source>
        <dbReference type="ARBA" id="ARBA00022884"/>
    </source>
</evidence>
<dbReference type="Pfam" id="PF12627">
    <property type="entry name" value="PolyA_pol_RNAbd"/>
    <property type="match status" value="1"/>
</dbReference>
<organism evidence="13 14">
    <name type="scientific">Anaerococcus lactolyticus S7-1-13</name>
    <dbReference type="NCBI Taxonomy" id="1284686"/>
    <lineage>
        <taxon>Bacteria</taxon>
        <taxon>Bacillati</taxon>
        <taxon>Bacillota</taxon>
        <taxon>Tissierellia</taxon>
        <taxon>Tissierellales</taxon>
        <taxon>Peptoniphilaceae</taxon>
        <taxon>Anaerococcus</taxon>
    </lineage>
</organism>
<reference evidence="13 14" key="1">
    <citation type="submission" date="2014-07" db="EMBL/GenBank/DDBJ databases">
        <authorList>
            <person name="McCorrison J."/>
            <person name="Sanka R."/>
            <person name="Torralba M."/>
            <person name="Gillis M."/>
            <person name="Haft D.H."/>
            <person name="Methe B."/>
            <person name="Sutton G."/>
            <person name="Nelson K.E."/>
        </authorList>
    </citation>
    <scope>NUCLEOTIDE SEQUENCE [LARGE SCALE GENOMIC DNA]</scope>
    <source>
        <strain evidence="13 14">S7-1-13</strain>
    </source>
</reference>
<comment type="caution">
    <text evidence="13">The sequence shown here is derived from an EMBL/GenBank/DDBJ whole genome shotgun (WGS) entry which is preliminary data.</text>
</comment>
<dbReference type="Proteomes" id="UP000029579">
    <property type="component" value="Unassembled WGS sequence"/>
</dbReference>
<dbReference type="SUPFAM" id="SSF81301">
    <property type="entry name" value="Nucleotidyltransferase"/>
    <property type="match status" value="1"/>
</dbReference>
<gene>
    <name evidence="13" type="ORF">HMPREF1630_02985</name>
</gene>
<keyword evidence="2 9" id="KW-0808">Transferase</keyword>
<protein>
    <submittedName>
        <fullName evidence="13">tRNA adenylyltransferase</fullName>
    </submittedName>
</protein>
<evidence type="ECO:0000256" key="4">
    <source>
        <dbReference type="ARBA" id="ARBA00022695"/>
    </source>
</evidence>